<accession>A0AAE0LJP6</accession>
<sequence>MGLFDIFSAGVEKEDAEEEAAAEEDGEGEEEDAEEDDEEDEMQIVCAQPAAEDPEKKYTTFATKNGFEVMYKVDEDGVQQPAGLEKSDEDIGRPGRAQAEKRGKAQSSARPARQPRQKQKQRPSSHAPMQKQQQTPATPADLQKQQQTPAPAPSPLSPNDLESIFELAKGIPMEESESETVSENVQEAKGVVEKETPSPARRRSRRLEVEEVANLLGVNYSCIFDGGCAMLGSKFGILQSSATEEKVEVGVMETGDLRTRTRAKSVSGHKRQRDVAAEEEKAQQAKAEEHAEKKYAERLRLTEQKVKQAVLLKEKELRAEAAEYERQKEANVCEDLRPDLKSKNGDVVADAEIELSIHKEIVSGNVEPEEGEEGKSEKILELLHSMAGN</sequence>
<gene>
    <name evidence="2" type="ORF">CYMTET_5216</name>
</gene>
<protein>
    <submittedName>
        <fullName evidence="2">Uncharacterized protein</fullName>
    </submittedName>
</protein>
<feature type="region of interest" description="Disordered" evidence="1">
    <location>
        <begin position="258"/>
        <end position="291"/>
    </location>
</feature>
<keyword evidence="3" id="KW-1185">Reference proteome</keyword>
<dbReference type="AlphaFoldDB" id="A0AAE0LJP6"/>
<proteinExistence type="predicted"/>
<evidence type="ECO:0000313" key="3">
    <source>
        <dbReference type="Proteomes" id="UP001190700"/>
    </source>
</evidence>
<evidence type="ECO:0000313" key="2">
    <source>
        <dbReference type="EMBL" id="KAK3287269.1"/>
    </source>
</evidence>
<evidence type="ECO:0000256" key="1">
    <source>
        <dbReference type="SAM" id="MobiDB-lite"/>
    </source>
</evidence>
<feature type="compositionally biased region" description="Basic and acidic residues" evidence="1">
    <location>
        <begin position="85"/>
        <end position="103"/>
    </location>
</feature>
<organism evidence="2 3">
    <name type="scientific">Cymbomonas tetramitiformis</name>
    <dbReference type="NCBI Taxonomy" id="36881"/>
    <lineage>
        <taxon>Eukaryota</taxon>
        <taxon>Viridiplantae</taxon>
        <taxon>Chlorophyta</taxon>
        <taxon>Pyramimonadophyceae</taxon>
        <taxon>Pyramimonadales</taxon>
        <taxon>Pyramimonadaceae</taxon>
        <taxon>Cymbomonas</taxon>
    </lineage>
</organism>
<reference evidence="2 3" key="1">
    <citation type="journal article" date="2015" name="Genome Biol. Evol.">
        <title>Comparative Genomics of a Bacterivorous Green Alga Reveals Evolutionary Causalities and Consequences of Phago-Mixotrophic Mode of Nutrition.</title>
        <authorList>
            <person name="Burns J.A."/>
            <person name="Paasch A."/>
            <person name="Narechania A."/>
            <person name="Kim E."/>
        </authorList>
    </citation>
    <scope>NUCLEOTIDE SEQUENCE [LARGE SCALE GENOMIC DNA]</scope>
    <source>
        <strain evidence="2 3">PLY_AMNH</strain>
    </source>
</reference>
<comment type="caution">
    <text evidence="2">The sequence shown here is derived from an EMBL/GenBank/DDBJ whole genome shotgun (WGS) entry which is preliminary data.</text>
</comment>
<feature type="compositionally biased region" description="Basic and acidic residues" evidence="1">
    <location>
        <begin position="273"/>
        <end position="291"/>
    </location>
</feature>
<feature type="compositionally biased region" description="Acidic residues" evidence="1">
    <location>
        <begin position="14"/>
        <end position="42"/>
    </location>
</feature>
<feature type="compositionally biased region" description="Basic residues" evidence="1">
    <location>
        <begin position="260"/>
        <end position="272"/>
    </location>
</feature>
<feature type="region of interest" description="Disordered" evidence="1">
    <location>
        <begin position="1"/>
        <end position="59"/>
    </location>
</feature>
<feature type="region of interest" description="Disordered" evidence="1">
    <location>
        <begin position="72"/>
        <end position="205"/>
    </location>
</feature>
<feature type="compositionally biased region" description="Basic residues" evidence="1">
    <location>
        <begin position="113"/>
        <end position="123"/>
    </location>
</feature>
<dbReference type="EMBL" id="LGRX02000936">
    <property type="protein sequence ID" value="KAK3287269.1"/>
    <property type="molecule type" value="Genomic_DNA"/>
</dbReference>
<dbReference type="Proteomes" id="UP001190700">
    <property type="component" value="Unassembled WGS sequence"/>
</dbReference>
<name>A0AAE0LJP6_9CHLO</name>
<feature type="compositionally biased region" description="Polar residues" evidence="1">
    <location>
        <begin position="130"/>
        <end position="149"/>
    </location>
</feature>